<protein>
    <submittedName>
        <fullName evidence="1">Uncharacterized protein</fullName>
    </submittedName>
</protein>
<dbReference type="AlphaFoldDB" id="A0A2A3LYI8"/>
<evidence type="ECO:0000313" key="1">
    <source>
        <dbReference type="EMBL" id="PBJ92937.1"/>
    </source>
</evidence>
<dbReference type="Proteomes" id="UP000218102">
    <property type="component" value="Unassembled WGS sequence"/>
</dbReference>
<proteinExistence type="predicted"/>
<accession>A0A2A3LYI8</accession>
<reference evidence="1 2" key="1">
    <citation type="submission" date="2017-09" db="EMBL/GenBank/DDBJ databases">
        <authorList>
            <person name="Ehlers B."/>
            <person name="Leendertz F.H."/>
        </authorList>
    </citation>
    <scope>NUCLEOTIDE SEQUENCE [LARGE SCALE GENOMIC DNA]</scope>
    <source>
        <strain evidence="1 2">DJ-1</strain>
    </source>
</reference>
<organism evidence="1 2">
    <name type="scientific">Pseudomonas plecoglossicida</name>
    <dbReference type="NCBI Taxonomy" id="70775"/>
    <lineage>
        <taxon>Bacteria</taxon>
        <taxon>Pseudomonadati</taxon>
        <taxon>Pseudomonadota</taxon>
        <taxon>Gammaproteobacteria</taxon>
        <taxon>Pseudomonadales</taxon>
        <taxon>Pseudomonadaceae</taxon>
        <taxon>Pseudomonas</taxon>
    </lineage>
</organism>
<comment type="caution">
    <text evidence="1">The sequence shown here is derived from an EMBL/GenBank/DDBJ whole genome shotgun (WGS) entry which is preliminary data.</text>
</comment>
<evidence type="ECO:0000313" key="2">
    <source>
        <dbReference type="Proteomes" id="UP000218102"/>
    </source>
</evidence>
<sequence length="188" mass="20837">MKRSALIELYAPGIVLFDPVQFAAFIKSKGLTDANIFNAFLKDEALGRQAIEQGVVFPIYQISEQEYSVFTECQNVGVDDLPEPVFEYSGLPLVIVSGVLIVSDLNALFDWDEDFFLNYKAEYASRLPSNDYIDVEPGIYSLSIKGYAGLREYGSEYGYGLEFISVPVLPVVADGSDVSHLDFELVAC</sequence>
<dbReference type="EMBL" id="NTME01000036">
    <property type="protein sequence ID" value="PBJ92937.1"/>
    <property type="molecule type" value="Genomic_DNA"/>
</dbReference>
<gene>
    <name evidence="1" type="ORF">CMV24_24265</name>
</gene>
<name>A0A2A3LYI8_PSEDL</name>
<dbReference type="RefSeq" id="WP_023662905.1">
    <property type="nucleotide sequence ID" value="NZ_CP010359.1"/>
</dbReference>